<dbReference type="InterPro" id="IPR031809">
    <property type="entry name" value="CCDC158"/>
</dbReference>
<reference evidence="3" key="1">
    <citation type="submission" date="2021-10" db="EMBL/GenBank/DDBJ databases">
        <title>Tropical sea cucumber genome reveals ecological adaptation and Cuvierian tubules defense mechanism.</title>
        <authorList>
            <person name="Chen T."/>
        </authorList>
    </citation>
    <scope>NUCLEOTIDE SEQUENCE</scope>
    <source>
        <strain evidence="3">Nanhai2018</strain>
        <tissue evidence="3">Muscle</tissue>
    </source>
</reference>
<dbReference type="PANTHER" id="PTHR47615">
    <property type="entry name" value="COILED-COIL DOMAIN-CONTAINING PROTEIN 158"/>
    <property type="match status" value="1"/>
</dbReference>
<evidence type="ECO:0000313" key="4">
    <source>
        <dbReference type="Proteomes" id="UP001152320"/>
    </source>
</evidence>
<feature type="compositionally biased region" description="Basic and acidic residues" evidence="2">
    <location>
        <begin position="18"/>
        <end position="28"/>
    </location>
</feature>
<comment type="caution">
    <text evidence="3">The sequence shown here is derived from an EMBL/GenBank/DDBJ whole genome shotgun (WGS) entry which is preliminary data.</text>
</comment>
<feature type="compositionally biased region" description="Polar residues" evidence="2">
    <location>
        <begin position="1176"/>
        <end position="1185"/>
    </location>
</feature>
<keyword evidence="4" id="KW-1185">Reference proteome</keyword>
<proteinExistence type="predicted"/>
<protein>
    <submittedName>
        <fullName evidence="3">Uncharacterized protein</fullName>
    </submittedName>
</protein>
<accession>A0A9Q1H2V7</accession>
<dbReference type="Proteomes" id="UP001152320">
    <property type="component" value="Chromosome 12"/>
</dbReference>
<dbReference type="PANTHER" id="PTHR47615:SF1">
    <property type="entry name" value="COILED-COIL DOMAIN-CONTAINING PROTEIN 158"/>
    <property type="match status" value="1"/>
</dbReference>
<feature type="region of interest" description="Disordered" evidence="2">
    <location>
        <begin position="1"/>
        <end position="28"/>
    </location>
</feature>
<organism evidence="3 4">
    <name type="scientific">Holothuria leucospilota</name>
    <name type="common">Black long sea cucumber</name>
    <name type="synonym">Mertensiothuria leucospilota</name>
    <dbReference type="NCBI Taxonomy" id="206669"/>
    <lineage>
        <taxon>Eukaryota</taxon>
        <taxon>Metazoa</taxon>
        <taxon>Echinodermata</taxon>
        <taxon>Eleutherozoa</taxon>
        <taxon>Echinozoa</taxon>
        <taxon>Holothuroidea</taxon>
        <taxon>Aspidochirotacea</taxon>
        <taxon>Aspidochirotida</taxon>
        <taxon>Holothuriidae</taxon>
        <taxon>Holothuria</taxon>
    </lineage>
</organism>
<name>A0A9Q1H2V7_HOLLE</name>
<evidence type="ECO:0000313" key="3">
    <source>
        <dbReference type="EMBL" id="KAJ8031439.1"/>
    </source>
</evidence>
<evidence type="ECO:0000256" key="2">
    <source>
        <dbReference type="SAM" id="MobiDB-lite"/>
    </source>
</evidence>
<evidence type="ECO:0000256" key="1">
    <source>
        <dbReference type="SAM" id="Coils"/>
    </source>
</evidence>
<feature type="coiled-coil region" evidence="1">
    <location>
        <begin position="30"/>
        <end position="64"/>
    </location>
</feature>
<feature type="coiled-coil region" evidence="1">
    <location>
        <begin position="693"/>
        <end position="1015"/>
    </location>
</feature>
<gene>
    <name evidence="3" type="ORF">HOLleu_24628</name>
</gene>
<dbReference type="Pfam" id="PF15921">
    <property type="entry name" value="CCDC158"/>
    <property type="match status" value="1"/>
</dbReference>
<sequence length="1285" mass="148671">MTGMASPAASMDTTTEVNSRDETEHELDSLNLLQVEMTKTTKELERLRLDLFQCSEKIEDKEEHKDTLCGSFVVPGLPKERTKSALERITARQKGFKVTELSLKSHQETNLAATVDGRNVQHFSDEENLPKIGAKGRDVIDLWKDPTGSIQLVTEKREVEVEETARRSLSTPRLGERYKELQLLNSSKSLPLLVEGNHDVDLSRASSWDQETATGRVLLQSLANENKLEEELVLSKEEIRELTDQLHQLKSHYEREAEKNRETVHALLQRVDEISKKKQEELEVRDQENRAKEEVIKQLQKTLQDAETAMKVMEKVLDETKGCLNLERKKTSTKDQALLQIYEAVKPKLGGGNQESGDEEMRKNIVTKTPLLVAERVKGYIDGREGQVLELMKQLEETEQRFKEHQLDMEGALEKLKSEHKEKLFQLNESHDRQLESLSERASNARQQTLGLQAQISAVEEHSQLEMKGKEIHIRELTGTIESLKEKLQEAANESHTKLQNIQTQLQGTQSLLEDRNAAKLQLETEIASLRKQLQENEETMKSTSSTLDEVMSKNGTLSREKEELLSELSECKKSLEEKVGEITQLREKLREDKEKSERHLQQEISRLETEATIKVAQKEKENESQVAAWREKYEKVQTELEKRNVELGLQKETKQAFVIKMKELESQTETVSKEKTELASTLDAREKDLIVLQHERNLMANLYEKLKKESQEELRKKDKLEGDLNEIEPRYRELLVENQELLDKLEKEEKKVLNVAEDKTNIKSELERTKKELEKVKLNRSNVLKKLNIREKRLKHAEEDLMKEGKRLEMKNLELEKLQKERDFMEVELKKERNKIEKITKENTSTLQQVSEKQSKDEKEKRILKSQINILQNELRLVKGALGANKAVDEKAVQFAEDMRKNAEMKRSLLESLQSKNYYLEEQLEAAQKNTDRLEVENKKLQASCKKVERKLERLGKENEGMAERRKEQRVLLVKLEAALEKAALKFSESQRVIEKQEQDIARLKLQHQLELKELKGNLLNQFTMTHILPKVKKASSDIPVNNITPSKEWASEAVGKDLKEKPKVEKTRQDLETKQDVEEELKRFLGEMYQMLRGRGDLRGSGRDHTDLEDGVDVRKPHRWNNQSVTDCDFEEELRLPVGSPGDNSRHRPQPHKLNKVQYDEEEEEDAFPDAAASSNQSPSISVNPLSPVSTLLHQEALSMRHISPEMKGIKANLYKTQYQTEQEKDGKTMNQETKKWNNANGEQEMNIKMMGLQRKLERLAVMGDELKENNKDMERFLEIDGT</sequence>
<feature type="region of interest" description="Disordered" evidence="2">
    <location>
        <begin position="535"/>
        <end position="559"/>
    </location>
</feature>
<dbReference type="OrthoDB" id="10072099at2759"/>
<feature type="region of interest" description="Disordered" evidence="2">
    <location>
        <begin position="1133"/>
        <end position="1185"/>
    </location>
</feature>
<dbReference type="EMBL" id="JAIZAY010000012">
    <property type="protein sequence ID" value="KAJ8031439.1"/>
    <property type="molecule type" value="Genomic_DNA"/>
</dbReference>
<keyword evidence="1" id="KW-0175">Coiled coil</keyword>
<feature type="coiled-coil region" evidence="1">
    <location>
        <begin position="225"/>
        <end position="316"/>
    </location>
</feature>